<dbReference type="InterPro" id="IPR036629">
    <property type="entry name" value="YjbJ_sf"/>
</dbReference>
<protein>
    <submittedName>
        <fullName evidence="4">CsbD family protein</fullName>
    </submittedName>
</protein>
<gene>
    <name evidence="4" type="ORF">WMG39_10230</name>
</gene>
<dbReference type="Pfam" id="PF05532">
    <property type="entry name" value="CsbD"/>
    <property type="match status" value="1"/>
</dbReference>
<evidence type="ECO:0000313" key="4">
    <source>
        <dbReference type="EMBL" id="MEK0185238.1"/>
    </source>
</evidence>
<dbReference type="Proteomes" id="UP001384579">
    <property type="component" value="Unassembled WGS sequence"/>
</dbReference>
<comment type="caution">
    <text evidence="4">The sequence shown here is derived from an EMBL/GenBank/DDBJ whole genome shotgun (WGS) entry which is preliminary data.</text>
</comment>
<evidence type="ECO:0000259" key="3">
    <source>
        <dbReference type="Pfam" id="PF05532"/>
    </source>
</evidence>
<sequence>MSTEDRAKAIGKNVEGKVQEVFGNITGNKKDQAEGKAKQAESAARHAAEDLKNAVKNVTDKAKKAIDKL</sequence>
<feature type="domain" description="CsbD-like" evidence="3">
    <location>
        <begin position="5"/>
        <end position="56"/>
    </location>
</feature>
<feature type="compositionally biased region" description="Basic and acidic residues" evidence="2">
    <location>
        <begin position="28"/>
        <end position="48"/>
    </location>
</feature>
<keyword evidence="5" id="KW-1185">Reference proteome</keyword>
<dbReference type="RefSeq" id="WP_340520929.1">
    <property type="nucleotide sequence ID" value="NZ_JBBLXS010000104.1"/>
</dbReference>
<evidence type="ECO:0000256" key="2">
    <source>
        <dbReference type="SAM" id="MobiDB-lite"/>
    </source>
</evidence>
<dbReference type="InterPro" id="IPR008462">
    <property type="entry name" value="CsbD"/>
</dbReference>
<organism evidence="4 5">
    <name type="scientific">Microcoleus anatoxicus PTRS2</name>
    <dbReference type="NCBI Taxonomy" id="2705321"/>
    <lineage>
        <taxon>Bacteria</taxon>
        <taxon>Bacillati</taxon>
        <taxon>Cyanobacteriota</taxon>
        <taxon>Cyanophyceae</taxon>
        <taxon>Oscillatoriophycideae</taxon>
        <taxon>Oscillatoriales</taxon>
        <taxon>Microcoleaceae</taxon>
        <taxon>Microcoleus</taxon>
        <taxon>Microcoleus anatoxicus</taxon>
    </lineage>
</organism>
<dbReference type="SUPFAM" id="SSF69047">
    <property type="entry name" value="Hypothetical protein YjbJ"/>
    <property type="match status" value="1"/>
</dbReference>
<dbReference type="Gene3D" id="1.10.1470.10">
    <property type="entry name" value="YjbJ"/>
    <property type="match status" value="1"/>
</dbReference>
<feature type="region of interest" description="Disordered" evidence="2">
    <location>
        <begin position="23"/>
        <end position="48"/>
    </location>
</feature>
<comment type="similarity">
    <text evidence="1">Belongs to the UPF0337 (CsbD) family.</text>
</comment>
<evidence type="ECO:0000313" key="5">
    <source>
        <dbReference type="Proteomes" id="UP001384579"/>
    </source>
</evidence>
<dbReference type="EMBL" id="JBBLXS010000104">
    <property type="protein sequence ID" value="MEK0185238.1"/>
    <property type="molecule type" value="Genomic_DNA"/>
</dbReference>
<reference evidence="4 5" key="1">
    <citation type="journal article" date="2020" name="Harmful Algae">
        <title>Molecular and morphological characterization of a novel dihydroanatoxin-a producing Microcoleus species (cyanobacteria) from the Russian River, California, USA.</title>
        <authorList>
            <person name="Conklin K.Y."/>
            <person name="Stancheva R."/>
            <person name="Otten T.G."/>
            <person name="Fadness R."/>
            <person name="Boyer G.L."/>
            <person name="Read B."/>
            <person name="Zhang X."/>
            <person name="Sheath R.G."/>
        </authorList>
    </citation>
    <scope>NUCLEOTIDE SEQUENCE [LARGE SCALE GENOMIC DNA]</scope>
    <source>
        <strain evidence="4 5">PTRS2</strain>
    </source>
</reference>
<evidence type="ECO:0000256" key="1">
    <source>
        <dbReference type="ARBA" id="ARBA00009129"/>
    </source>
</evidence>
<name>A0ABU8YLF1_9CYAN</name>
<accession>A0ABU8YLF1</accession>
<proteinExistence type="inferred from homology"/>